<keyword evidence="14" id="KW-0675">Receptor</keyword>
<evidence type="ECO:0000256" key="5">
    <source>
        <dbReference type="ARBA" id="ARBA00022605"/>
    </source>
</evidence>
<dbReference type="GO" id="GO:0004401">
    <property type="term" value="F:histidinol-phosphatase activity"/>
    <property type="evidence" value="ECO:0007669"/>
    <property type="project" value="UniProtKB-EC"/>
</dbReference>
<keyword evidence="5" id="KW-0028">Amino-acid biosynthesis</keyword>
<evidence type="ECO:0000256" key="3">
    <source>
        <dbReference type="ARBA" id="ARBA00009152"/>
    </source>
</evidence>
<dbReference type="InterPro" id="IPR004013">
    <property type="entry name" value="PHP_dom"/>
</dbReference>
<sequence>MEVFCLSEHMPRSSDELYEEEIEAGVTSSSLVSNEAKYFMTAIQLRKKYAAQIKILIGFESEWIRSDTSLRLIHDSLSRHPFEFFVGSVHHLHGIPIDWSRELYSKAREVSGGTDERIFEDYFDVHFEMLQNLKPMIVGHFDLIRLHSDNPNASGGGFRRWTGVWQRLKRNLRFISSYGGLLEINSAALRKGLEMPYPAAEVCQEFIALDGRFCLSDDSHGIAHVGAMYQEMLKYVEEQGIQKLYFLELAPDGTNEGLDLRFPRTLVKGRSLAECKTAEGSRPVPCTGPSSFDLGPGYQAPIVRKVYTRRFIGVAHLALLNIVVSWDWVTYPTVPVTSAEFLGVSVNAITWLSTSTLFAYCVSAPFVFHTVERMGLRGSNIVASVLLLVGNWIRYAGTVSVVKNYGVVMFGQIVIGLAQPFCLSTPSKFSDSWFTDQGRTSATAIATLANPLGAALGQFANPYLAKIPDDLPRMVLIISIISSVASIPSLFIPSKPPTPPSAAAAVNRTPLLVAFKDIAKKRDFWLLSLPFSIYVALFNSTITLINQAVIPYGATEEEAGIAGGILIGAGLLGAAIISPLNDRFKWYMGTIRILFPITCAMYISLVFAPASSWGIWPTYLVCAILGFSSFSLVPVLLELLAELTFPHSPEIGSTISWLGGQIFGAIFIIVQSAMIAGPTGNPPYNMHKSLVFSAIFSGVFLPLPLLLNLFGDRTVRQREQLHDEVIATALDLLEVQAITAMFIVDCDIGSPIPIVQEAVFGDFDCFLTSVRFARLYSRTFTDLFSISATNNSKTAYLAKINQLERLLEQQCRTIPPQFQPGTKLRPQTFLHPCEIAAALRVHYHYHELKIALHRLKLHVTRDQSSSQSPSGMIDMMKSARAVIDLTRVIYQEPSTPFFVMIFMPLTALFILFDLVIHYPAHPDARSNIVLLESVTGYFSALEYATSGYLPGSMLIQFASIARIFHSSSHPAHVEDINNGNNGMGTTLGPPSPETLGTGSSTNSQMPWEVTPQPMSDESSQRSSHFPLDISMFADSRLTPGLEIMDLFGGPLPGVDFFSASN</sequence>
<evidence type="ECO:0000256" key="11">
    <source>
        <dbReference type="SAM" id="MobiDB-lite"/>
    </source>
</evidence>
<organism evidence="14 15">
    <name type="scientific">Aspergillus arachidicola</name>
    <dbReference type="NCBI Taxonomy" id="656916"/>
    <lineage>
        <taxon>Eukaryota</taxon>
        <taxon>Fungi</taxon>
        <taxon>Dikarya</taxon>
        <taxon>Ascomycota</taxon>
        <taxon>Pezizomycotina</taxon>
        <taxon>Eurotiomycetes</taxon>
        <taxon>Eurotiomycetidae</taxon>
        <taxon>Eurotiales</taxon>
        <taxon>Aspergillaceae</taxon>
        <taxon>Aspergillus</taxon>
        <taxon>Aspergillus subgen. Circumdati</taxon>
    </lineage>
</organism>
<comment type="similarity">
    <text evidence="3">Belongs to the PHP hydrolase family. HisK subfamily.</text>
</comment>
<evidence type="ECO:0000259" key="13">
    <source>
        <dbReference type="Pfam" id="PF02811"/>
    </source>
</evidence>
<evidence type="ECO:0000256" key="12">
    <source>
        <dbReference type="SAM" id="Phobius"/>
    </source>
</evidence>
<dbReference type="CDD" id="cd12110">
    <property type="entry name" value="PHP_HisPPase_Hisj_like"/>
    <property type="match status" value="1"/>
</dbReference>
<comment type="catalytic activity">
    <reaction evidence="10">
        <text>L-histidinol phosphate + H2O = L-histidinol + phosphate</text>
        <dbReference type="Rhea" id="RHEA:14465"/>
        <dbReference type="ChEBI" id="CHEBI:15377"/>
        <dbReference type="ChEBI" id="CHEBI:43474"/>
        <dbReference type="ChEBI" id="CHEBI:57699"/>
        <dbReference type="ChEBI" id="CHEBI:57980"/>
        <dbReference type="EC" id="3.1.3.15"/>
    </reaction>
</comment>
<comment type="pathway">
    <text evidence="2">Amino-acid biosynthesis; L-histidine biosynthesis; L-histidine from 5-phospho-alpha-D-ribose 1-diphosphate: step 8/9.</text>
</comment>
<dbReference type="CDD" id="cd12148">
    <property type="entry name" value="fungal_TF_MHR"/>
    <property type="match status" value="1"/>
</dbReference>
<dbReference type="AlphaFoldDB" id="A0A2G7EM34"/>
<evidence type="ECO:0000256" key="7">
    <source>
        <dbReference type="ARBA" id="ARBA00022989"/>
    </source>
</evidence>
<dbReference type="EC" id="3.1.3.15" evidence="4"/>
<feature type="transmembrane region" description="Helical" evidence="12">
    <location>
        <begin position="657"/>
        <end position="677"/>
    </location>
</feature>
<dbReference type="InterPro" id="IPR016195">
    <property type="entry name" value="Pol/histidinol_Pase-like"/>
</dbReference>
<feature type="region of interest" description="Disordered" evidence="11">
    <location>
        <begin position="974"/>
        <end position="1022"/>
    </location>
</feature>
<keyword evidence="9 12" id="KW-0472">Membrane</keyword>
<dbReference type="InterPro" id="IPR049680">
    <property type="entry name" value="FLVCR1-2_SLC49-like"/>
</dbReference>
<dbReference type="PANTHER" id="PTHR10924">
    <property type="entry name" value="MAJOR FACILITATOR SUPERFAMILY PROTEIN-RELATED"/>
    <property type="match status" value="1"/>
</dbReference>
<comment type="caution">
    <text evidence="14">The sequence shown here is derived from an EMBL/GenBank/DDBJ whole genome shotgun (WGS) entry which is preliminary data.</text>
</comment>
<evidence type="ECO:0000256" key="1">
    <source>
        <dbReference type="ARBA" id="ARBA00004141"/>
    </source>
</evidence>
<protein>
    <recommendedName>
        <fullName evidence="4">histidinol-phosphatase</fullName>
        <ecNumber evidence="4">3.1.3.15</ecNumber>
    </recommendedName>
</protein>
<dbReference type="Gene3D" id="3.20.20.140">
    <property type="entry name" value="Metal-dependent hydrolases"/>
    <property type="match status" value="1"/>
</dbReference>
<keyword evidence="8" id="KW-0368">Histidine biosynthesis</keyword>
<feature type="compositionally biased region" description="Polar residues" evidence="11">
    <location>
        <begin position="1012"/>
        <end position="1022"/>
    </location>
</feature>
<gene>
    <name evidence="14" type="ORF">AARAC_005218</name>
</gene>
<evidence type="ECO:0000256" key="8">
    <source>
        <dbReference type="ARBA" id="ARBA00023102"/>
    </source>
</evidence>
<feature type="compositionally biased region" description="Low complexity" evidence="11">
    <location>
        <begin position="977"/>
        <end position="988"/>
    </location>
</feature>
<evidence type="ECO:0000313" key="15">
    <source>
        <dbReference type="Proteomes" id="UP000231358"/>
    </source>
</evidence>
<dbReference type="Pfam" id="PF02811">
    <property type="entry name" value="PHP"/>
    <property type="match status" value="1"/>
</dbReference>
<feature type="transmembrane region" description="Helical" evidence="12">
    <location>
        <begin position="561"/>
        <end position="581"/>
    </location>
</feature>
<dbReference type="Gene3D" id="1.20.1250.20">
    <property type="entry name" value="MFS general substrate transporter like domains"/>
    <property type="match status" value="1"/>
</dbReference>
<evidence type="ECO:0000256" key="9">
    <source>
        <dbReference type="ARBA" id="ARBA00023136"/>
    </source>
</evidence>
<dbReference type="SUPFAM" id="SSF103473">
    <property type="entry name" value="MFS general substrate transporter"/>
    <property type="match status" value="1"/>
</dbReference>
<dbReference type="InterPro" id="IPR010140">
    <property type="entry name" value="Histidinol_P_phosphatase_HisJ"/>
</dbReference>
<feature type="transmembrane region" description="Helical" evidence="12">
    <location>
        <begin position="689"/>
        <end position="710"/>
    </location>
</feature>
<evidence type="ECO:0000256" key="6">
    <source>
        <dbReference type="ARBA" id="ARBA00022692"/>
    </source>
</evidence>
<name>A0A2G7EM34_9EURO</name>
<dbReference type="PANTHER" id="PTHR10924:SF6">
    <property type="entry name" value="SOLUTE CARRIER FAMILY 49 MEMBER A3"/>
    <property type="match status" value="1"/>
</dbReference>
<feature type="domain" description="PHP" evidence="13">
    <location>
        <begin position="1"/>
        <end position="187"/>
    </location>
</feature>
<feature type="transmembrane region" description="Helical" evidence="12">
    <location>
        <begin position="593"/>
        <end position="610"/>
    </location>
</feature>
<feature type="transmembrane region" description="Helical" evidence="12">
    <location>
        <begin position="341"/>
        <end position="362"/>
    </location>
</feature>
<feature type="compositionally biased region" description="Polar residues" evidence="11">
    <location>
        <begin position="994"/>
        <end position="1005"/>
    </location>
</feature>
<reference evidence="14 15" key="1">
    <citation type="submission" date="2017-05" db="EMBL/GenBank/DDBJ databases">
        <title>Genome sequence for an aflatoxigenic pathogen of Argentinian peanut, Aspergillus arachidicola.</title>
        <authorList>
            <person name="Moore G."/>
            <person name="Beltz S.B."/>
            <person name="Mack B.M."/>
        </authorList>
    </citation>
    <scope>NUCLEOTIDE SEQUENCE [LARGE SCALE GENOMIC DNA]</scope>
    <source>
        <strain evidence="14 15">CBS 117610</strain>
    </source>
</reference>
<feature type="transmembrane region" description="Helical" evidence="12">
    <location>
        <begin position="897"/>
        <end position="918"/>
    </location>
</feature>
<keyword evidence="7 12" id="KW-1133">Transmembrane helix</keyword>
<evidence type="ECO:0000313" key="14">
    <source>
        <dbReference type="EMBL" id="PIG69436.1"/>
    </source>
</evidence>
<dbReference type="Pfam" id="PF07690">
    <property type="entry name" value="MFS_1"/>
    <property type="match status" value="1"/>
</dbReference>
<feature type="transmembrane region" description="Helical" evidence="12">
    <location>
        <begin position="524"/>
        <end position="549"/>
    </location>
</feature>
<dbReference type="EMBL" id="NEXV01000732">
    <property type="protein sequence ID" value="PIG69436.1"/>
    <property type="molecule type" value="Genomic_DNA"/>
</dbReference>
<dbReference type="GO" id="GO:0000105">
    <property type="term" value="P:L-histidine biosynthetic process"/>
    <property type="evidence" value="ECO:0007669"/>
    <property type="project" value="UniProtKB-UniPathway"/>
</dbReference>
<accession>A0A2G7EM34</accession>
<dbReference type="NCBIfam" id="TIGR01856">
    <property type="entry name" value="hisJ_fam"/>
    <property type="match status" value="1"/>
</dbReference>
<dbReference type="InterPro" id="IPR011701">
    <property type="entry name" value="MFS"/>
</dbReference>
<comment type="subcellular location">
    <subcellularLocation>
        <location evidence="1">Membrane</location>
        <topology evidence="1">Multi-pass membrane protein</topology>
    </subcellularLocation>
</comment>
<evidence type="ECO:0000256" key="10">
    <source>
        <dbReference type="ARBA" id="ARBA00049158"/>
    </source>
</evidence>
<feature type="transmembrane region" description="Helical" evidence="12">
    <location>
        <begin position="616"/>
        <end position="637"/>
    </location>
</feature>
<dbReference type="GO" id="GO:0022857">
    <property type="term" value="F:transmembrane transporter activity"/>
    <property type="evidence" value="ECO:0007669"/>
    <property type="project" value="InterPro"/>
</dbReference>
<dbReference type="Proteomes" id="UP000231358">
    <property type="component" value="Unassembled WGS sequence"/>
</dbReference>
<keyword evidence="6 12" id="KW-0812">Transmembrane</keyword>
<keyword evidence="15" id="KW-1185">Reference proteome</keyword>
<dbReference type="UniPathway" id="UPA00031">
    <property type="reaction ID" value="UER00013"/>
</dbReference>
<dbReference type="InterPro" id="IPR036259">
    <property type="entry name" value="MFS_trans_sf"/>
</dbReference>
<feature type="transmembrane region" description="Helical" evidence="12">
    <location>
        <begin position="311"/>
        <end position="329"/>
    </location>
</feature>
<dbReference type="GO" id="GO:0016020">
    <property type="term" value="C:membrane"/>
    <property type="evidence" value="ECO:0007669"/>
    <property type="project" value="UniProtKB-SubCell"/>
</dbReference>
<dbReference type="SUPFAM" id="SSF89550">
    <property type="entry name" value="PHP domain-like"/>
    <property type="match status" value="1"/>
</dbReference>
<evidence type="ECO:0000256" key="2">
    <source>
        <dbReference type="ARBA" id="ARBA00004970"/>
    </source>
</evidence>
<evidence type="ECO:0000256" key="4">
    <source>
        <dbReference type="ARBA" id="ARBA00013085"/>
    </source>
</evidence>
<proteinExistence type="inferred from homology"/>